<feature type="compositionally biased region" description="Basic and acidic residues" evidence="4">
    <location>
        <begin position="115"/>
        <end position="125"/>
    </location>
</feature>
<evidence type="ECO:0000313" key="7">
    <source>
        <dbReference type="Proteomes" id="UP001204833"/>
    </source>
</evidence>
<protein>
    <recommendedName>
        <fullName evidence="5">Protein kinase domain-containing protein</fullName>
    </recommendedName>
</protein>
<dbReference type="GO" id="GO:0004674">
    <property type="term" value="F:protein serine/threonine kinase activity"/>
    <property type="evidence" value="ECO:0007669"/>
    <property type="project" value="TreeGrafter"/>
</dbReference>
<dbReference type="PANTHER" id="PTHR24346:SF30">
    <property type="entry name" value="MATERNAL EMBRYONIC LEUCINE ZIPPER KINASE"/>
    <property type="match status" value="1"/>
</dbReference>
<feature type="compositionally biased region" description="Low complexity" evidence="4">
    <location>
        <begin position="80"/>
        <end position="93"/>
    </location>
</feature>
<dbReference type="Pfam" id="PF00069">
    <property type="entry name" value="Pkinase"/>
    <property type="match status" value="1"/>
</dbReference>
<organism evidence="6 7">
    <name type="scientific">Candida theae</name>
    <dbReference type="NCBI Taxonomy" id="1198502"/>
    <lineage>
        <taxon>Eukaryota</taxon>
        <taxon>Fungi</taxon>
        <taxon>Dikarya</taxon>
        <taxon>Ascomycota</taxon>
        <taxon>Saccharomycotina</taxon>
        <taxon>Pichiomycetes</taxon>
        <taxon>Debaryomycetaceae</taxon>
        <taxon>Candida/Lodderomyces clade</taxon>
        <taxon>Candida</taxon>
    </lineage>
</organism>
<keyword evidence="1 3" id="KW-0547">Nucleotide-binding</keyword>
<evidence type="ECO:0000256" key="4">
    <source>
        <dbReference type="SAM" id="MobiDB-lite"/>
    </source>
</evidence>
<proteinExistence type="predicted"/>
<name>A0AAD5FY72_9ASCO</name>
<feature type="region of interest" description="Disordered" evidence="4">
    <location>
        <begin position="426"/>
        <end position="447"/>
    </location>
</feature>
<sequence length="714" mass="80288">MSRLATPSESHNTHQPHHHENNNNNNNNNNDNDNDNDNDKPNPTSITYHGDSHIDANRGLASFPLTSDLNTHLPSPLHQNLQLPSSTSNSQSPSPTPPSADALPRSIYTSPNRSQSDRLHEKGLKIDVPPSEPAITEQPTQLHSIRSLRTLLGEPLSFQQEQGKQQQQQQQQPSHGTTVTTSPTKTKPLNNNTTVPLQDITQLPTPVLPNDSFANYSHYQQTLLSSPPKRRDSASWFKPAQSVSPRIISDFKPIARAHSLNTGKRTVSNPVELKGMTSASSTDSSTSTENNNSKRNDQPPSSLESPITPTTSPIIPTQQKAAAITSKYDNVEFYSRRFHTTFKFVKELGQGNFSTVVLARSLNDEVAIKIITIPESKSQIVNFKSFILRELNILYHVSYHPCITSLLEYEITLDIKRDDIEAETIPEDIDSHDGQGSSSASSTYSREQMPENRDQLIYINYCHGGNLLSFLLEHNQSMNENNLNYWIYVHRVVCELILTTSFLHQQNVIHRDIKLENILLLYSPEEVDQIFAYNETMSTPFMNLSDFGLSKKLAAPGQLLQTRCGSQDYIAPEVLMGLQYDGRSTDTWSIGVLVYSILESKLPFDVRTPSAAAADAANSGISPSVLKRRRSKKNSTAHRIAMIDWGWQDINDRINNEGIDKEIKFLQQQLKSFVDTVLVRKDRRPSVGQILEREEFSWIKQSVPQAIVYFNQMQ</sequence>
<feature type="region of interest" description="Disordered" evidence="4">
    <location>
        <begin position="158"/>
        <end position="198"/>
    </location>
</feature>
<evidence type="ECO:0000313" key="6">
    <source>
        <dbReference type="EMBL" id="KAI5957699.1"/>
    </source>
</evidence>
<dbReference type="SUPFAM" id="SSF56112">
    <property type="entry name" value="Protein kinase-like (PK-like)"/>
    <property type="match status" value="1"/>
</dbReference>
<feature type="domain" description="Protein kinase" evidence="5">
    <location>
        <begin position="342"/>
        <end position="699"/>
    </location>
</feature>
<dbReference type="InterPro" id="IPR011009">
    <property type="entry name" value="Kinase-like_dom_sf"/>
</dbReference>
<feature type="region of interest" description="Disordered" evidence="4">
    <location>
        <begin position="261"/>
        <end position="316"/>
    </location>
</feature>
<dbReference type="GO" id="GO:0005524">
    <property type="term" value="F:ATP binding"/>
    <property type="evidence" value="ECO:0007669"/>
    <property type="project" value="UniProtKB-UniRule"/>
</dbReference>
<dbReference type="InterPro" id="IPR000719">
    <property type="entry name" value="Prot_kinase_dom"/>
</dbReference>
<feature type="compositionally biased region" description="Polar residues" evidence="4">
    <location>
        <begin position="1"/>
        <end position="10"/>
    </location>
</feature>
<dbReference type="EMBL" id="JAIHNG010000120">
    <property type="protein sequence ID" value="KAI5957699.1"/>
    <property type="molecule type" value="Genomic_DNA"/>
</dbReference>
<feature type="compositionally biased region" description="Low complexity" evidence="4">
    <location>
        <begin position="277"/>
        <end position="291"/>
    </location>
</feature>
<keyword evidence="7" id="KW-1185">Reference proteome</keyword>
<feature type="region of interest" description="Disordered" evidence="4">
    <location>
        <begin position="71"/>
        <end position="142"/>
    </location>
</feature>
<dbReference type="SMART" id="SM00220">
    <property type="entry name" value="S_TKc"/>
    <property type="match status" value="1"/>
</dbReference>
<dbReference type="GO" id="GO:0030447">
    <property type="term" value="P:filamentous growth"/>
    <property type="evidence" value="ECO:0007669"/>
    <property type="project" value="UniProtKB-ARBA"/>
</dbReference>
<dbReference type="GO" id="GO:0005737">
    <property type="term" value="C:cytoplasm"/>
    <property type="evidence" value="ECO:0007669"/>
    <property type="project" value="TreeGrafter"/>
</dbReference>
<reference evidence="6 7" key="1">
    <citation type="journal article" date="2022" name="DNA Res.">
        <title>Genome analysis of five recently described species of the CUG-Ser clade uncovers Candida theae as a new hybrid lineage with pathogenic potential in the Candida parapsilosis species complex.</title>
        <authorList>
            <person name="Mixao V."/>
            <person name="Del Olmo V."/>
            <person name="Hegedusova E."/>
            <person name="Saus E."/>
            <person name="Pryszcz L."/>
            <person name="Cillingova A."/>
            <person name="Nosek J."/>
            <person name="Gabaldon T."/>
        </authorList>
    </citation>
    <scope>NUCLEOTIDE SEQUENCE [LARGE SCALE GENOMIC DNA]</scope>
    <source>
        <strain evidence="6 7">CBS 12239</strain>
    </source>
</reference>
<dbReference type="PANTHER" id="PTHR24346">
    <property type="entry name" value="MAP/MICROTUBULE AFFINITY-REGULATING KINASE"/>
    <property type="match status" value="1"/>
</dbReference>
<dbReference type="GeneID" id="76151024"/>
<dbReference type="PROSITE" id="PS00108">
    <property type="entry name" value="PROTEIN_KINASE_ST"/>
    <property type="match status" value="1"/>
</dbReference>
<feature type="region of interest" description="Disordered" evidence="4">
    <location>
        <begin position="1"/>
        <end position="53"/>
    </location>
</feature>
<dbReference type="Gene3D" id="3.30.200.20">
    <property type="entry name" value="Phosphorylase Kinase, domain 1"/>
    <property type="match status" value="1"/>
</dbReference>
<evidence type="ECO:0000256" key="3">
    <source>
        <dbReference type="PROSITE-ProRule" id="PRU10141"/>
    </source>
</evidence>
<evidence type="ECO:0000259" key="5">
    <source>
        <dbReference type="PROSITE" id="PS50011"/>
    </source>
</evidence>
<dbReference type="PROSITE" id="PS00107">
    <property type="entry name" value="PROTEIN_KINASE_ATP"/>
    <property type="match status" value="1"/>
</dbReference>
<feature type="compositionally biased region" description="Low complexity" evidence="4">
    <location>
        <begin position="159"/>
        <end position="197"/>
    </location>
</feature>
<dbReference type="Gene3D" id="1.10.510.10">
    <property type="entry name" value="Transferase(Phosphotransferase) domain 1"/>
    <property type="match status" value="1"/>
</dbReference>
<feature type="binding site" evidence="3">
    <location>
        <position position="369"/>
    </location>
    <ligand>
        <name>ATP</name>
        <dbReference type="ChEBI" id="CHEBI:30616"/>
    </ligand>
</feature>
<evidence type="ECO:0000256" key="2">
    <source>
        <dbReference type="ARBA" id="ARBA00022840"/>
    </source>
</evidence>
<comment type="caution">
    <text evidence="6">The sequence shown here is derived from an EMBL/GenBank/DDBJ whole genome shotgun (WGS) entry which is preliminary data.</text>
</comment>
<keyword evidence="2 3" id="KW-0067">ATP-binding</keyword>
<gene>
    <name evidence="6" type="ORF">KGF57_002965</name>
</gene>
<dbReference type="InterPro" id="IPR017441">
    <property type="entry name" value="Protein_kinase_ATP_BS"/>
</dbReference>
<feature type="compositionally biased region" description="Low complexity" evidence="4">
    <location>
        <begin position="298"/>
        <end position="316"/>
    </location>
</feature>
<accession>A0AAD5FY72</accession>
<dbReference type="GO" id="GO:0035556">
    <property type="term" value="P:intracellular signal transduction"/>
    <property type="evidence" value="ECO:0007669"/>
    <property type="project" value="TreeGrafter"/>
</dbReference>
<dbReference type="AlphaFoldDB" id="A0AAD5FY72"/>
<dbReference type="RefSeq" id="XP_051608402.1">
    <property type="nucleotide sequence ID" value="XM_051752334.1"/>
</dbReference>
<dbReference type="Proteomes" id="UP001204833">
    <property type="component" value="Unassembled WGS sequence"/>
</dbReference>
<feature type="compositionally biased region" description="Low complexity" evidence="4">
    <location>
        <begin position="22"/>
        <end position="31"/>
    </location>
</feature>
<dbReference type="InterPro" id="IPR008271">
    <property type="entry name" value="Ser/Thr_kinase_AS"/>
</dbReference>
<dbReference type="PROSITE" id="PS50011">
    <property type="entry name" value="PROTEIN_KINASE_DOM"/>
    <property type="match status" value="1"/>
</dbReference>
<evidence type="ECO:0000256" key="1">
    <source>
        <dbReference type="ARBA" id="ARBA00022741"/>
    </source>
</evidence>